<gene>
    <name evidence="2" type="ORF">SAMN05660330_04401</name>
</gene>
<dbReference type="AlphaFoldDB" id="A0A1H0W3E6"/>
<dbReference type="InterPro" id="IPR035965">
    <property type="entry name" value="PAS-like_dom_sf"/>
</dbReference>
<dbReference type="PROSITE" id="PS50112">
    <property type="entry name" value="PAS"/>
    <property type="match status" value="1"/>
</dbReference>
<protein>
    <submittedName>
        <fullName evidence="2">PAS domain S-box-containing protein</fullName>
    </submittedName>
</protein>
<evidence type="ECO:0000259" key="1">
    <source>
        <dbReference type="PROSITE" id="PS50112"/>
    </source>
</evidence>
<dbReference type="InterPro" id="IPR000014">
    <property type="entry name" value="PAS"/>
</dbReference>
<dbReference type="RefSeq" id="WP_143005614.1">
    <property type="nucleotide sequence ID" value="NZ_FNJI01000094.1"/>
</dbReference>
<keyword evidence="3" id="KW-1185">Reference proteome</keyword>
<feature type="domain" description="PAS" evidence="1">
    <location>
        <begin position="15"/>
        <end position="60"/>
    </location>
</feature>
<dbReference type="CDD" id="cd00130">
    <property type="entry name" value="PAS"/>
    <property type="match status" value="1"/>
</dbReference>
<accession>A0A1H0W3E6</accession>
<organism evidence="2 3">
    <name type="scientific">Desulforhopalus singaporensis</name>
    <dbReference type="NCBI Taxonomy" id="91360"/>
    <lineage>
        <taxon>Bacteria</taxon>
        <taxon>Pseudomonadati</taxon>
        <taxon>Thermodesulfobacteriota</taxon>
        <taxon>Desulfobulbia</taxon>
        <taxon>Desulfobulbales</taxon>
        <taxon>Desulfocapsaceae</taxon>
        <taxon>Desulforhopalus</taxon>
    </lineage>
</organism>
<dbReference type="SUPFAM" id="SSF55785">
    <property type="entry name" value="PYP-like sensor domain (PAS domain)"/>
    <property type="match status" value="1"/>
</dbReference>
<dbReference type="EMBL" id="FNJI01000094">
    <property type="protein sequence ID" value="SDP85254.1"/>
    <property type="molecule type" value="Genomic_DNA"/>
</dbReference>
<feature type="non-terminal residue" evidence="2">
    <location>
        <position position="118"/>
    </location>
</feature>
<dbReference type="Gene3D" id="3.30.450.20">
    <property type="entry name" value="PAS domain"/>
    <property type="match status" value="1"/>
</dbReference>
<dbReference type="Pfam" id="PF13426">
    <property type="entry name" value="PAS_9"/>
    <property type="match status" value="1"/>
</dbReference>
<evidence type="ECO:0000313" key="2">
    <source>
        <dbReference type="EMBL" id="SDP85254.1"/>
    </source>
</evidence>
<proteinExistence type="predicted"/>
<name>A0A1H0W3E6_9BACT</name>
<reference evidence="2 3" key="1">
    <citation type="submission" date="2016-10" db="EMBL/GenBank/DDBJ databases">
        <authorList>
            <person name="de Groot N.N."/>
        </authorList>
    </citation>
    <scope>NUCLEOTIDE SEQUENCE [LARGE SCALE GENOMIC DNA]</scope>
    <source>
        <strain evidence="2 3">DSM 12130</strain>
    </source>
</reference>
<dbReference type="OrthoDB" id="9803970at2"/>
<dbReference type="NCBIfam" id="TIGR00229">
    <property type="entry name" value="sensory_box"/>
    <property type="match status" value="1"/>
</dbReference>
<dbReference type="Proteomes" id="UP000199073">
    <property type="component" value="Unassembled WGS sequence"/>
</dbReference>
<dbReference type="STRING" id="91360.SAMN05660330_04401"/>
<sequence length="118" mass="13079">MFIKNPEDIQQLDVSNGDLHPILSILNIGIVITDDKGVITFYNSVHAEIDGLRPADVIGRKICDFTEVDENSSLIMRCLRTSRPVIECPVLYKNRNGKIVDSINSVFPLVKNGKVVGV</sequence>
<evidence type="ECO:0000313" key="3">
    <source>
        <dbReference type="Proteomes" id="UP000199073"/>
    </source>
</evidence>